<dbReference type="Proteomes" id="UP000663929">
    <property type="component" value="Chromosome"/>
</dbReference>
<evidence type="ECO:0000256" key="3">
    <source>
        <dbReference type="ARBA" id="ARBA00023125"/>
    </source>
</evidence>
<evidence type="ECO:0000313" key="7">
    <source>
        <dbReference type="Proteomes" id="UP000663929"/>
    </source>
</evidence>
<dbReference type="EMBL" id="CP071793">
    <property type="protein sequence ID" value="QTD48141.1"/>
    <property type="molecule type" value="Genomic_DNA"/>
</dbReference>
<feature type="region of interest" description="Disordered" evidence="5">
    <location>
        <begin position="113"/>
        <end position="134"/>
    </location>
</feature>
<keyword evidence="4" id="KW-0804">Transcription</keyword>
<evidence type="ECO:0000256" key="4">
    <source>
        <dbReference type="ARBA" id="ARBA00023163"/>
    </source>
</evidence>
<keyword evidence="1" id="KW-0805">Transcription regulation</keyword>
<evidence type="ECO:0000256" key="5">
    <source>
        <dbReference type="SAM" id="MobiDB-lite"/>
    </source>
</evidence>
<dbReference type="Gene3D" id="1.10.1740.10">
    <property type="match status" value="1"/>
</dbReference>
<evidence type="ECO:0000313" key="6">
    <source>
        <dbReference type="EMBL" id="QTD48141.1"/>
    </source>
</evidence>
<dbReference type="InterPro" id="IPR014284">
    <property type="entry name" value="RNA_pol_sigma-70_dom"/>
</dbReference>
<protein>
    <submittedName>
        <fullName evidence="6">RNA polymerase sigma factor</fullName>
    </submittedName>
</protein>
<name>A0A8A4TH61_SULCO</name>
<feature type="compositionally biased region" description="Basic and acidic residues" evidence="5">
    <location>
        <begin position="14"/>
        <end position="28"/>
    </location>
</feature>
<evidence type="ECO:0000256" key="1">
    <source>
        <dbReference type="ARBA" id="ARBA00023015"/>
    </source>
</evidence>
<evidence type="ECO:0000256" key="2">
    <source>
        <dbReference type="ARBA" id="ARBA00023082"/>
    </source>
</evidence>
<organism evidence="6 7">
    <name type="scientific">Sulfidibacter corallicola</name>
    <dbReference type="NCBI Taxonomy" id="2818388"/>
    <lineage>
        <taxon>Bacteria</taxon>
        <taxon>Pseudomonadati</taxon>
        <taxon>Acidobacteriota</taxon>
        <taxon>Holophagae</taxon>
        <taxon>Acanthopleuribacterales</taxon>
        <taxon>Acanthopleuribacteraceae</taxon>
        <taxon>Sulfidibacter</taxon>
    </lineage>
</organism>
<feature type="region of interest" description="Disordered" evidence="5">
    <location>
        <begin position="1"/>
        <end position="28"/>
    </location>
</feature>
<dbReference type="SUPFAM" id="SSF88659">
    <property type="entry name" value="Sigma3 and sigma4 domains of RNA polymerase sigma factors"/>
    <property type="match status" value="1"/>
</dbReference>
<keyword evidence="7" id="KW-1185">Reference proteome</keyword>
<dbReference type="InterPro" id="IPR036388">
    <property type="entry name" value="WH-like_DNA-bd_sf"/>
</dbReference>
<proteinExistence type="predicted"/>
<dbReference type="InterPro" id="IPR039425">
    <property type="entry name" value="RNA_pol_sigma-70-like"/>
</dbReference>
<sequence length="212" mass="23860">MLETSSSHQAPPADWHRDDREPAVRQADDLAWEAGAPASSDLESLRRELEKAVTRICPTWLSAQSDDLVQMSLMRVVEQIRNCDEHRSFNASYLRRTAYCALVDEIRRVRSRREWSTTDESGGDHPLEGHGPDPEQRLIARQIGSHIRACLTGLITPRRVAVALKLQGESAPEAARLLGWSLRKTENLIYRGLADLRKCLSQKGLSKERGAL</sequence>
<dbReference type="PANTHER" id="PTHR43133">
    <property type="entry name" value="RNA POLYMERASE ECF-TYPE SIGMA FACTO"/>
    <property type="match status" value="1"/>
</dbReference>
<dbReference type="NCBIfam" id="TIGR02937">
    <property type="entry name" value="sigma70-ECF"/>
    <property type="match status" value="1"/>
</dbReference>
<accession>A0A8A4TH61</accession>
<dbReference type="GO" id="GO:0003677">
    <property type="term" value="F:DNA binding"/>
    <property type="evidence" value="ECO:0007669"/>
    <property type="project" value="UniProtKB-KW"/>
</dbReference>
<dbReference type="RefSeq" id="WP_237377802.1">
    <property type="nucleotide sequence ID" value="NZ_CP071793.1"/>
</dbReference>
<dbReference type="InterPro" id="IPR013324">
    <property type="entry name" value="RNA_pol_sigma_r3/r4-like"/>
</dbReference>
<dbReference type="GO" id="GO:0016987">
    <property type="term" value="F:sigma factor activity"/>
    <property type="evidence" value="ECO:0007669"/>
    <property type="project" value="UniProtKB-KW"/>
</dbReference>
<keyword evidence="2" id="KW-0731">Sigma factor</keyword>
<dbReference type="KEGG" id="scor:J3U87_21355"/>
<dbReference type="Gene3D" id="1.10.10.10">
    <property type="entry name" value="Winged helix-like DNA-binding domain superfamily/Winged helix DNA-binding domain"/>
    <property type="match status" value="1"/>
</dbReference>
<dbReference type="AlphaFoldDB" id="A0A8A4TH61"/>
<dbReference type="PANTHER" id="PTHR43133:SF8">
    <property type="entry name" value="RNA POLYMERASE SIGMA FACTOR HI_1459-RELATED"/>
    <property type="match status" value="1"/>
</dbReference>
<gene>
    <name evidence="6" type="ORF">J3U87_21355</name>
</gene>
<reference evidence="6" key="1">
    <citation type="submission" date="2021-03" db="EMBL/GenBank/DDBJ databases">
        <title>Acanthopleuribacteraceae sp. M133.</title>
        <authorList>
            <person name="Wang G."/>
        </authorList>
    </citation>
    <scope>NUCLEOTIDE SEQUENCE</scope>
    <source>
        <strain evidence="6">M133</strain>
    </source>
</reference>
<keyword evidence="3" id="KW-0238">DNA-binding</keyword>
<dbReference type="GO" id="GO:0006352">
    <property type="term" value="P:DNA-templated transcription initiation"/>
    <property type="evidence" value="ECO:0007669"/>
    <property type="project" value="InterPro"/>
</dbReference>